<dbReference type="GO" id="GO:0006887">
    <property type="term" value="P:exocytosis"/>
    <property type="evidence" value="ECO:0007669"/>
    <property type="project" value="TreeGrafter"/>
</dbReference>
<accession>A0A5J4ND90</accession>
<sequence length="486" mass="54937">GVDSKHISYKEITKRLVSAEKVIMAVFARPENALSHVITTLVTTIIKPRMDGVIKPDLTAEVYLTNLYAEYQNIDKLIKELSDQLTLITDPSQLSKLFRDLFADYLSGYMDRERECLVRHLSKHLSQFYESRGHQKRLLNTSGLADLKRDLQAKLRIQPGERTMTDYEGSLLSEEVAVNIIEDVRRAAKRSLLLSQPSEFGVNGKTLFDYLQRFLIVDHIDYGVTVALQGLQLTDTRHSPPNLAFFSIVREATSIFHFFNKTVDESLAALINASPIHSKEINVRRQSIQQELESKLQLGLDRCLGLIISRAQYILASEQRKSDFRPDLVTSGGATAPAVTLGGPPSHACQRVVPFIAQSIREAKQQLDGKNLKNFLAEFGLRFNRVLVEHYYGFTFSDTGGFLAMQDVTAYREVAKQLGNPAVDRLFDVLLKLMNLMLIKPENVQQVTQDYVQSGIPCEVLNNFIQLRADYKVAKSQMEVRGKIAR</sequence>
<reference evidence="2 3" key="1">
    <citation type="journal article" date="2019" name="Gigascience">
        <title>Whole-genome sequence of the oriental lung fluke Paragonimus westermani.</title>
        <authorList>
            <person name="Oey H."/>
            <person name="Zakrzewski M."/>
            <person name="Narain K."/>
            <person name="Devi K.R."/>
            <person name="Agatsuma T."/>
            <person name="Nawaratna S."/>
            <person name="Gobert G.N."/>
            <person name="Jones M.K."/>
            <person name="Ragan M.A."/>
            <person name="McManus D.P."/>
            <person name="Krause L."/>
        </authorList>
    </citation>
    <scope>NUCLEOTIDE SEQUENCE [LARGE SCALE GENOMIC DNA]</scope>
    <source>
        <strain evidence="2 3">IND2009</strain>
    </source>
</reference>
<dbReference type="AlphaFoldDB" id="A0A5J4ND90"/>
<dbReference type="GO" id="GO:0000145">
    <property type="term" value="C:exocyst"/>
    <property type="evidence" value="ECO:0007669"/>
    <property type="project" value="TreeGrafter"/>
</dbReference>
<dbReference type="InterPro" id="IPR048627">
    <property type="entry name" value="Sec10_HB"/>
</dbReference>
<evidence type="ECO:0000259" key="1">
    <source>
        <dbReference type="Pfam" id="PF07393"/>
    </source>
</evidence>
<dbReference type="PANTHER" id="PTHR12100:SF0">
    <property type="entry name" value="EXOCYST COMPLEX COMPONENT 5"/>
    <property type="match status" value="1"/>
</dbReference>
<dbReference type="GO" id="GO:0006893">
    <property type="term" value="P:Golgi to plasma membrane transport"/>
    <property type="evidence" value="ECO:0007669"/>
    <property type="project" value="TreeGrafter"/>
</dbReference>
<proteinExistence type="predicted"/>
<dbReference type="Proteomes" id="UP000324629">
    <property type="component" value="Unassembled WGS sequence"/>
</dbReference>
<gene>
    <name evidence="2" type="ORF">DEA37_0013986</name>
</gene>
<evidence type="ECO:0000313" key="2">
    <source>
        <dbReference type="EMBL" id="KAA3673467.1"/>
    </source>
</evidence>
<dbReference type="PANTHER" id="PTHR12100">
    <property type="entry name" value="SEC10"/>
    <property type="match status" value="1"/>
</dbReference>
<dbReference type="InterPro" id="IPR009976">
    <property type="entry name" value="Sec10-like"/>
</dbReference>
<evidence type="ECO:0000313" key="3">
    <source>
        <dbReference type="Proteomes" id="UP000324629"/>
    </source>
</evidence>
<organism evidence="2 3">
    <name type="scientific">Paragonimus westermani</name>
    <dbReference type="NCBI Taxonomy" id="34504"/>
    <lineage>
        <taxon>Eukaryota</taxon>
        <taxon>Metazoa</taxon>
        <taxon>Spiralia</taxon>
        <taxon>Lophotrochozoa</taxon>
        <taxon>Platyhelminthes</taxon>
        <taxon>Trematoda</taxon>
        <taxon>Digenea</taxon>
        <taxon>Plagiorchiida</taxon>
        <taxon>Troglotremata</taxon>
        <taxon>Troglotrematidae</taxon>
        <taxon>Paragonimus</taxon>
    </lineage>
</organism>
<dbReference type="Pfam" id="PF07393">
    <property type="entry name" value="Sec10_HB"/>
    <property type="match status" value="1"/>
</dbReference>
<comment type="caution">
    <text evidence="2">The sequence shown here is derived from an EMBL/GenBank/DDBJ whole genome shotgun (WGS) entry which is preliminary data.</text>
</comment>
<feature type="non-terminal residue" evidence="2">
    <location>
        <position position="1"/>
    </location>
</feature>
<protein>
    <submittedName>
        <fullName evidence="2">Exocyst complex component 5</fullName>
    </submittedName>
</protein>
<feature type="domain" description="Exocyst complex component Sec10-like alpha-helical bundle" evidence="1">
    <location>
        <begin position="10"/>
        <end position="477"/>
    </location>
</feature>
<name>A0A5J4ND90_9TREM</name>
<keyword evidence="3" id="KW-1185">Reference proteome</keyword>
<dbReference type="EMBL" id="QNGE01003900">
    <property type="protein sequence ID" value="KAA3673467.1"/>
    <property type="molecule type" value="Genomic_DNA"/>
</dbReference>